<gene>
    <name evidence="2" type="ORF">UFOPK1380_01170</name>
</gene>
<organism evidence="2">
    <name type="scientific">freshwater metagenome</name>
    <dbReference type="NCBI Taxonomy" id="449393"/>
    <lineage>
        <taxon>unclassified sequences</taxon>
        <taxon>metagenomes</taxon>
        <taxon>ecological metagenomes</taxon>
    </lineage>
</organism>
<dbReference type="SUPFAM" id="SSF49313">
    <property type="entry name" value="Cadherin-like"/>
    <property type="match status" value="1"/>
</dbReference>
<dbReference type="InterPro" id="IPR002909">
    <property type="entry name" value="IPT_dom"/>
</dbReference>
<sequence length="341" mass="33925">MNGNKLSATGVGICSVYAVKPADVNYYPEISPVISIKFDTFSVRVTITVPLGGGNMIITGGAPVLDTSTPVPTETLTVISFSPTSGSPGTVITIIGTGFVSAGYSLQSVRIGRNLTNVPIKSVSNNTTILATVDTASSSGRITLTFVATNGGTQEFVAPGGVFSFTPAVVASQPTISSFTPTSGVAGTAITITGTNFTGTTRVTIGGSPVDTFTINSSTSITAYMAVGSAAGTIAVTNAAGTGASSGSFTTYNTAPNITLSSSSVTADSVTAVSITVASNSGGPAASYNLLGTLPLGLTFNSSTGAISGTPQEARATSTYTVEAINPMGTGTATFTLTTTY</sequence>
<dbReference type="InterPro" id="IPR014756">
    <property type="entry name" value="Ig_E-set"/>
</dbReference>
<feature type="domain" description="IPT/TIG" evidence="1">
    <location>
        <begin position="77"/>
        <end position="150"/>
    </location>
</feature>
<evidence type="ECO:0000259" key="1">
    <source>
        <dbReference type="Pfam" id="PF01833"/>
    </source>
</evidence>
<evidence type="ECO:0000313" key="2">
    <source>
        <dbReference type="EMBL" id="CAB4543056.1"/>
    </source>
</evidence>
<feature type="domain" description="IPT/TIG" evidence="1">
    <location>
        <begin position="174"/>
        <end position="249"/>
    </location>
</feature>
<dbReference type="AlphaFoldDB" id="A0A6J6BVX6"/>
<dbReference type="Gene3D" id="2.60.40.10">
    <property type="entry name" value="Immunoglobulins"/>
    <property type="match status" value="3"/>
</dbReference>
<dbReference type="InterPro" id="IPR015919">
    <property type="entry name" value="Cadherin-like_sf"/>
</dbReference>
<reference evidence="2" key="1">
    <citation type="submission" date="2020-05" db="EMBL/GenBank/DDBJ databases">
        <authorList>
            <person name="Chiriac C."/>
            <person name="Salcher M."/>
            <person name="Ghai R."/>
            <person name="Kavagutti S V."/>
        </authorList>
    </citation>
    <scope>NUCLEOTIDE SEQUENCE</scope>
</reference>
<dbReference type="InterPro" id="IPR013783">
    <property type="entry name" value="Ig-like_fold"/>
</dbReference>
<dbReference type="GO" id="GO:0005509">
    <property type="term" value="F:calcium ion binding"/>
    <property type="evidence" value="ECO:0007669"/>
    <property type="project" value="InterPro"/>
</dbReference>
<proteinExistence type="predicted"/>
<dbReference type="Pfam" id="PF05345">
    <property type="entry name" value="He_PIG"/>
    <property type="match status" value="1"/>
</dbReference>
<dbReference type="Pfam" id="PF01833">
    <property type="entry name" value="TIG"/>
    <property type="match status" value="2"/>
</dbReference>
<dbReference type="GO" id="GO:0016020">
    <property type="term" value="C:membrane"/>
    <property type="evidence" value="ECO:0007669"/>
    <property type="project" value="InterPro"/>
</dbReference>
<dbReference type="SUPFAM" id="SSF81296">
    <property type="entry name" value="E set domains"/>
    <property type="match status" value="2"/>
</dbReference>
<protein>
    <submittedName>
        <fullName evidence="2">Unannotated protein</fullName>
    </submittedName>
</protein>
<name>A0A6J6BVX6_9ZZZZ</name>
<dbReference type="EMBL" id="CAEZSC010000099">
    <property type="protein sequence ID" value="CAB4543056.1"/>
    <property type="molecule type" value="Genomic_DNA"/>
</dbReference>
<accession>A0A6J6BVX6</accession>